<proteinExistence type="predicted"/>
<evidence type="ECO:0000256" key="2">
    <source>
        <dbReference type="ARBA" id="ARBA00022679"/>
    </source>
</evidence>
<gene>
    <name evidence="5" type="ORF">IC234_21285</name>
</gene>
<organism evidence="5 6">
    <name type="scientific">Hymenobacter armeniacus</name>
    <dbReference type="NCBI Taxonomy" id="2771358"/>
    <lineage>
        <taxon>Bacteria</taxon>
        <taxon>Pseudomonadati</taxon>
        <taxon>Bacteroidota</taxon>
        <taxon>Cytophagia</taxon>
        <taxon>Cytophagales</taxon>
        <taxon>Hymenobacteraceae</taxon>
        <taxon>Hymenobacter</taxon>
    </lineage>
</organism>
<dbReference type="Proteomes" id="UP000606003">
    <property type="component" value="Unassembled WGS sequence"/>
</dbReference>
<name>A0ABR8K285_9BACT</name>
<keyword evidence="3" id="KW-0325">Glycoprotein</keyword>
<reference evidence="5 6" key="1">
    <citation type="submission" date="2020-09" db="EMBL/GenBank/DDBJ databases">
        <authorList>
            <person name="Kim M.K."/>
        </authorList>
    </citation>
    <scope>NUCLEOTIDE SEQUENCE [LARGE SCALE GENOMIC DNA]</scope>
    <source>
        <strain evidence="5 6">BT189</strain>
    </source>
</reference>
<evidence type="ECO:0000259" key="4">
    <source>
        <dbReference type="Pfam" id="PF04577"/>
    </source>
</evidence>
<sequence>MYKLIKAVGDALVNRIARSLPGWQGAVVEKTFPARASYRPTPPANAAMLTRALVARLTLPVHFQPYHIYSLCNVHVTWDGAVFNNFRLFEPSIVRRSFLSRFQDTLLLRQWVGEKVKVSGTEIAVCHNQWSTENYYHWLIDSLPRLLVLRSLYPGMKLLLPRVSALHPVPEFIATSARLLGFTDHLPLNPRQILSAQTVILPDLTAASLTQRPELVRQVRQELLKALCLEPGRAFRRVYAARAAGFPRNLLNEPEVEAWLQQEGFEKVYFEHLTLLEQVRLMQETEVLLAVHGANMTNLLFLPDTARVVEIHNREYSDPCYLRLASCLGLEFYICPCQGVDARLGNQSDVIVDMVLLKDVTTLALAGTRKVST</sequence>
<evidence type="ECO:0000256" key="3">
    <source>
        <dbReference type="ARBA" id="ARBA00023180"/>
    </source>
</evidence>
<protein>
    <submittedName>
        <fullName evidence="5">Glycosyltransferase family 61 protein</fullName>
    </submittedName>
</protein>
<keyword evidence="6" id="KW-1185">Reference proteome</keyword>
<keyword evidence="1" id="KW-0328">Glycosyltransferase</keyword>
<dbReference type="EMBL" id="JACXAC010000009">
    <property type="protein sequence ID" value="MBD2724674.1"/>
    <property type="molecule type" value="Genomic_DNA"/>
</dbReference>
<evidence type="ECO:0000313" key="5">
    <source>
        <dbReference type="EMBL" id="MBD2724674.1"/>
    </source>
</evidence>
<accession>A0ABR8K285</accession>
<evidence type="ECO:0000313" key="6">
    <source>
        <dbReference type="Proteomes" id="UP000606003"/>
    </source>
</evidence>
<dbReference type="InterPro" id="IPR049625">
    <property type="entry name" value="Glyco_transf_61_cat"/>
</dbReference>
<comment type="caution">
    <text evidence="5">The sequence shown here is derived from an EMBL/GenBank/DDBJ whole genome shotgun (WGS) entry which is preliminary data.</text>
</comment>
<keyword evidence="2" id="KW-0808">Transferase</keyword>
<dbReference type="RefSeq" id="WP_190928739.1">
    <property type="nucleotide sequence ID" value="NZ_JACXAC010000009.1"/>
</dbReference>
<dbReference type="PANTHER" id="PTHR20961">
    <property type="entry name" value="GLYCOSYLTRANSFERASE"/>
    <property type="match status" value="1"/>
</dbReference>
<dbReference type="Pfam" id="PF04577">
    <property type="entry name" value="Glyco_transf_61"/>
    <property type="match status" value="1"/>
</dbReference>
<feature type="domain" description="Glycosyltransferase 61 catalytic" evidence="4">
    <location>
        <begin position="135"/>
        <end position="309"/>
    </location>
</feature>
<dbReference type="InterPro" id="IPR007657">
    <property type="entry name" value="Glycosyltransferase_61"/>
</dbReference>
<evidence type="ECO:0000256" key="1">
    <source>
        <dbReference type="ARBA" id="ARBA00022676"/>
    </source>
</evidence>